<evidence type="ECO:0000313" key="1">
    <source>
        <dbReference type="EMBL" id="MBF6301285.1"/>
    </source>
</evidence>
<sequence length="87" mass="9175">MGLADEVAAPDSKNSGMLAASDRAKLADLLAAGQRASEFRDFNTDMMAGFILALRNGVIARMAAEHDFDLDTSTTELLAAIRSATTV</sequence>
<comment type="caution">
    <text evidence="1">The sequence shown here is derived from an EMBL/GenBank/DDBJ whole genome shotgun (WGS) entry which is preliminary data.</text>
</comment>
<keyword evidence="2" id="KW-1185">Reference proteome</keyword>
<dbReference type="Proteomes" id="UP000702209">
    <property type="component" value="Unassembled WGS sequence"/>
</dbReference>
<accession>A0ABS0CXG3</accession>
<dbReference type="EMBL" id="JADLQX010000025">
    <property type="protein sequence ID" value="MBF6301285.1"/>
    <property type="molecule type" value="Genomic_DNA"/>
</dbReference>
<dbReference type="RefSeq" id="WP_195132509.1">
    <property type="nucleotide sequence ID" value="NZ_JADLQX010000025.1"/>
</dbReference>
<protein>
    <recommendedName>
        <fullName evidence="3">TetR family transcriptional regulator</fullName>
    </recommendedName>
</protein>
<evidence type="ECO:0000313" key="2">
    <source>
        <dbReference type="Proteomes" id="UP000702209"/>
    </source>
</evidence>
<reference evidence="1 2" key="1">
    <citation type="submission" date="2020-10" db="EMBL/GenBank/DDBJ databases">
        <title>Identification of Nocardia species via Next-generation sequencing and recognition of intraspecies genetic diversity.</title>
        <authorList>
            <person name="Li P."/>
            <person name="Li P."/>
            <person name="Lu B."/>
        </authorList>
    </citation>
    <scope>NUCLEOTIDE SEQUENCE [LARGE SCALE GENOMIC DNA]</scope>
    <source>
        <strain evidence="1 2">BJ06-0157</strain>
    </source>
</reference>
<gene>
    <name evidence="1" type="ORF">IU459_27635</name>
</gene>
<dbReference type="InterPro" id="IPR036271">
    <property type="entry name" value="Tet_transcr_reg_TetR-rel_C_sf"/>
</dbReference>
<name>A0ABS0CXG3_9NOCA</name>
<evidence type="ECO:0008006" key="3">
    <source>
        <dbReference type="Google" id="ProtNLM"/>
    </source>
</evidence>
<proteinExistence type="predicted"/>
<dbReference type="SUPFAM" id="SSF48498">
    <property type="entry name" value="Tetracyclin repressor-like, C-terminal domain"/>
    <property type="match status" value="1"/>
</dbReference>
<dbReference type="Gene3D" id="1.10.357.10">
    <property type="entry name" value="Tetracycline Repressor, domain 2"/>
    <property type="match status" value="1"/>
</dbReference>
<organism evidence="1 2">
    <name type="scientific">Nocardia amamiensis</name>
    <dbReference type="NCBI Taxonomy" id="404578"/>
    <lineage>
        <taxon>Bacteria</taxon>
        <taxon>Bacillati</taxon>
        <taxon>Actinomycetota</taxon>
        <taxon>Actinomycetes</taxon>
        <taxon>Mycobacteriales</taxon>
        <taxon>Nocardiaceae</taxon>
        <taxon>Nocardia</taxon>
    </lineage>
</organism>